<dbReference type="Proteomes" id="UP000003208">
    <property type="component" value="Unassembled WGS sequence"/>
</dbReference>
<evidence type="ECO:0000313" key="2">
    <source>
        <dbReference type="Proteomes" id="UP000003208"/>
    </source>
</evidence>
<proteinExistence type="predicted"/>
<sequence length="41" mass="4258">MQGRLGLIEQEQGQVFEVQVAAAGEILGTLAVFGDKGGVIQ</sequence>
<dbReference type="EMBL" id="AGTR01000076">
    <property type="protein sequence ID" value="EHJ03530.1"/>
    <property type="molecule type" value="Genomic_DNA"/>
</dbReference>
<evidence type="ECO:0000313" key="1">
    <source>
        <dbReference type="EMBL" id="EHJ03530.1"/>
    </source>
</evidence>
<organism evidence="1 2">
    <name type="scientific">Marinobacter manganoxydans MnI7-9</name>
    <dbReference type="NCBI Taxonomy" id="1094979"/>
    <lineage>
        <taxon>Bacteria</taxon>
        <taxon>Pseudomonadati</taxon>
        <taxon>Pseudomonadota</taxon>
        <taxon>Gammaproteobacteria</taxon>
        <taxon>Pseudomonadales</taxon>
        <taxon>Marinobacteraceae</taxon>
        <taxon>Marinobacter</taxon>
    </lineage>
</organism>
<name>G6YWA3_9GAMM</name>
<dbReference type="AlphaFoldDB" id="G6YWA3"/>
<accession>G6YWA3</accession>
<reference evidence="1 2" key="1">
    <citation type="journal article" date="2012" name="J. Bacteriol.">
        <title>Genome sequence of deep-sea manganese-oxidizing bacterium Marinobacter manganoxydans MnI7-9.</title>
        <authorList>
            <person name="Wang H."/>
            <person name="Li H."/>
            <person name="Shao Z."/>
            <person name="Liao S."/>
            <person name="Johnstone L."/>
            <person name="Rensing C."/>
            <person name="Wang G."/>
        </authorList>
    </citation>
    <scope>NUCLEOTIDE SEQUENCE [LARGE SCALE GENOMIC DNA]</scope>
    <source>
        <strain evidence="1 2">MnI7-9</strain>
    </source>
</reference>
<gene>
    <name evidence="1" type="ORF">KYE_15803</name>
</gene>
<keyword evidence="2" id="KW-1185">Reference proteome</keyword>
<protein>
    <submittedName>
        <fullName evidence="1">Uncharacterized protein</fullName>
    </submittedName>
</protein>